<evidence type="ECO:0000313" key="2">
    <source>
        <dbReference type="EMBL" id="GBP43590.1"/>
    </source>
</evidence>
<organism evidence="2 3">
    <name type="scientific">Eumeta variegata</name>
    <name type="common">Bagworm moth</name>
    <name type="synonym">Eumeta japonica</name>
    <dbReference type="NCBI Taxonomy" id="151549"/>
    <lineage>
        <taxon>Eukaryota</taxon>
        <taxon>Metazoa</taxon>
        <taxon>Ecdysozoa</taxon>
        <taxon>Arthropoda</taxon>
        <taxon>Hexapoda</taxon>
        <taxon>Insecta</taxon>
        <taxon>Pterygota</taxon>
        <taxon>Neoptera</taxon>
        <taxon>Endopterygota</taxon>
        <taxon>Lepidoptera</taxon>
        <taxon>Glossata</taxon>
        <taxon>Ditrysia</taxon>
        <taxon>Tineoidea</taxon>
        <taxon>Psychidae</taxon>
        <taxon>Oiketicinae</taxon>
        <taxon>Eumeta</taxon>
    </lineage>
</organism>
<reference evidence="2 3" key="1">
    <citation type="journal article" date="2019" name="Commun. Biol.">
        <title>The bagworm genome reveals a unique fibroin gene that provides high tensile strength.</title>
        <authorList>
            <person name="Kono N."/>
            <person name="Nakamura H."/>
            <person name="Ohtoshi R."/>
            <person name="Tomita M."/>
            <person name="Numata K."/>
            <person name="Arakawa K."/>
        </authorList>
    </citation>
    <scope>NUCLEOTIDE SEQUENCE [LARGE SCALE GENOMIC DNA]</scope>
</reference>
<feature type="region of interest" description="Disordered" evidence="1">
    <location>
        <begin position="141"/>
        <end position="185"/>
    </location>
</feature>
<dbReference type="AlphaFoldDB" id="A0A4C1VYA5"/>
<gene>
    <name evidence="2" type="ORF">EVAR_32156_1</name>
</gene>
<protein>
    <submittedName>
        <fullName evidence="2">Uncharacterized protein</fullName>
    </submittedName>
</protein>
<dbReference type="EMBL" id="BGZK01000439">
    <property type="protein sequence ID" value="GBP43590.1"/>
    <property type="molecule type" value="Genomic_DNA"/>
</dbReference>
<proteinExistence type="predicted"/>
<keyword evidence="3" id="KW-1185">Reference proteome</keyword>
<evidence type="ECO:0000256" key="1">
    <source>
        <dbReference type="SAM" id="MobiDB-lite"/>
    </source>
</evidence>
<feature type="compositionally biased region" description="Basic and acidic residues" evidence="1">
    <location>
        <begin position="144"/>
        <end position="163"/>
    </location>
</feature>
<accession>A0A4C1VYA5</accession>
<comment type="caution">
    <text evidence="2">The sequence shown here is derived from an EMBL/GenBank/DDBJ whole genome shotgun (WGS) entry which is preliminary data.</text>
</comment>
<dbReference type="Proteomes" id="UP000299102">
    <property type="component" value="Unassembled WGS sequence"/>
</dbReference>
<evidence type="ECO:0000313" key="3">
    <source>
        <dbReference type="Proteomes" id="UP000299102"/>
    </source>
</evidence>
<name>A0A4C1VYA5_EUMVA</name>
<sequence length="200" mass="22010">MTRARAQTIALIETGSPRVRPPPRRPLPACPARPDYTHPSHINRTARFAKVPPSCKRIRRIRPVSSVEHKHTVVCNSVDSGALSTRAPRPGPARAGSSIGIKRIFPPIEGRVGARSAGSARPIYSSLGDHPSVMAVPNRYTRAPYDRSHGDISKTRPSADKPRRPSSRRRGCSPRSGGRPRAQLHAPLHLKFKYKICPPR</sequence>
<feature type="region of interest" description="Disordered" evidence="1">
    <location>
        <begin position="13"/>
        <end position="40"/>
    </location>
</feature>